<protein>
    <recommendedName>
        <fullName evidence="1">Tagaturonate/fructuronate epimerase</fullName>
        <shortName evidence="1">D-TagA/D-FruA epimerase</shortName>
        <ecNumber evidence="1">5.1.2.7</ecNumber>
    </recommendedName>
</protein>
<feature type="binding site" evidence="1">
    <location>
        <position position="258"/>
    </location>
    <ligand>
        <name>a divalent metal cation</name>
        <dbReference type="ChEBI" id="CHEBI:60240"/>
    </ligand>
</feature>
<sequence>MKKLPRFTFGMGDRFGHQGEAQLKAVLEARATGIDLAPVWNKSKREHTLIGTEPQSLRDEVDAAVKALAYEGDYFVDADHINYETVDDFIACSDFFTLDVAEELGKPPASVDTAVRYSEALLALGSVELEGLDGPMVFDAETVKELVATYGGAVEAAKKLFEKISASKDADSFAVEVSMDETDNPQGPKELLGILCMLSVEGVPAQTIAPKFTGRFNKGVDYVGDLAQFRVEFEADLIVLKYAVEQLGLPETLKLSVHSGSDKFSLYPIIHELVVKHAAGLHMKTAGTTWLEEVIGLAEAGGDALEFVKRLYIEALDHVDALTAPYATVLDITPSELPTAEQASEWTSEQVIGMVAHEQDHPLFNSSLRQFLHVAFKLAAKTGDEYLGLLKQHAEIVNRRVYENLHHKHIIKAFPKG</sequence>
<keyword evidence="1" id="KW-0479">Metal-binding</keyword>
<dbReference type="KEGG" id="caa:Caka_0459"/>
<keyword evidence="3" id="KW-1185">Reference proteome</keyword>
<dbReference type="InterPro" id="IPR032586">
    <property type="entry name" value="UxaE"/>
</dbReference>
<dbReference type="STRING" id="583355.Caka_0459"/>
<dbReference type="OrthoDB" id="9797992at2"/>
<dbReference type="Pfam" id="PF16257">
    <property type="entry name" value="UxaE"/>
    <property type="match status" value="1"/>
</dbReference>
<comment type="cofactor">
    <cofactor evidence="1">
        <name>a divalent metal cation</name>
        <dbReference type="ChEBI" id="CHEBI:60240"/>
    </cofactor>
</comment>
<keyword evidence="1" id="KW-0413">Isomerase</keyword>
<evidence type="ECO:0000313" key="2">
    <source>
        <dbReference type="EMBL" id="ADE53484.1"/>
    </source>
</evidence>
<evidence type="ECO:0000313" key="3">
    <source>
        <dbReference type="Proteomes" id="UP000000925"/>
    </source>
</evidence>
<feature type="active site" description="Proton acceptor" evidence="1">
    <location>
        <position position="79"/>
    </location>
</feature>
<dbReference type="EMBL" id="CP001998">
    <property type="protein sequence ID" value="ADE53484.1"/>
    <property type="molecule type" value="Genomic_DNA"/>
</dbReference>
<accession>D5EN49</accession>
<name>D5EN49_CORAD</name>
<comment type="catalytic activity">
    <reaction evidence="1">
        <text>keto-D-tagaturonate = keto-D-fructuronate</text>
        <dbReference type="Rhea" id="RHEA:51656"/>
        <dbReference type="ChEBI" id="CHEBI:17886"/>
        <dbReference type="ChEBI" id="CHEBI:59881"/>
        <dbReference type="EC" id="5.1.2.7"/>
    </reaction>
</comment>
<feature type="binding site" evidence="1">
    <location>
        <position position="80"/>
    </location>
    <ligand>
        <name>a divalent metal cation</name>
        <dbReference type="ChEBI" id="CHEBI:60240"/>
    </ligand>
</feature>
<proteinExistence type="inferred from homology"/>
<dbReference type="Proteomes" id="UP000000925">
    <property type="component" value="Chromosome"/>
</dbReference>
<dbReference type="HAMAP" id="MF_02243">
    <property type="entry name" value="UxaE"/>
    <property type="match status" value="1"/>
</dbReference>
<organism evidence="2 3">
    <name type="scientific">Coraliomargarita akajimensis (strain DSM 45221 / IAM 15411 / JCM 23193 / KCTC 12865 / 04OKA010-24)</name>
    <dbReference type="NCBI Taxonomy" id="583355"/>
    <lineage>
        <taxon>Bacteria</taxon>
        <taxon>Pseudomonadati</taxon>
        <taxon>Verrucomicrobiota</taxon>
        <taxon>Opitutia</taxon>
        <taxon>Puniceicoccales</taxon>
        <taxon>Coraliomargaritaceae</taxon>
        <taxon>Coraliomargarita</taxon>
    </lineage>
</organism>
<dbReference type="GO" id="GO:0016856">
    <property type="term" value="F:racemase and epimerase activity, acting on hydroxy acids and derivatives"/>
    <property type="evidence" value="ECO:0007669"/>
    <property type="project" value="UniProtKB-UniRule"/>
</dbReference>
<evidence type="ECO:0000256" key="1">
    <source>
        <dbReference type="HAMAP-Rule" id="MF_02243"/>
    </source>
</evidence>
<comment type="function">
    <text evidence="1">Catalyzes the epimerization of D-tagaturonate (D-TagA) to D-fructuronate (D-FruA).</text>
</comment>
<dbReference type="GO" id="GO:0046872">
    <property type="term" value="F:metal ion binding"/>
    <property type="evidence" value="ECO:0007669"/>
    <property type="project" value="UniProtKB-UniRule"/>
</dbReference>
<comment type="similarity">
    <text evidence="1">Belongs to the UxaE family.</text>
</comment>
<dbReference type="AlphaFoldDB" id="D5EN49"/>
<gene>
    <name evidence="1" type="primary">uxaE</name>
    <name evidence="2" type="ordered locus">Caka_0459</name>
</gene>
<dbReference type="eggNOG" id="ENOG502Z82R">
    <property type="taxonomic scope" value="Bacteria"/>
</dbReference>
<reference evidence="2 3" key="1">
    <citation type="journal article" date="2010" name="Stand. Genomic Sci.">
        <title>Complete genome sequence of Coraliomargarita akajimensis type strain (04OKA010-24).</title>
        <authorList>
            <person name="Mavromatis K."/>
            <person name="Abt B."/>
            <person name="Brambilla E."/>
            <person name="Lapidus A."/>
            <person name="Copeland A."/>
            <person name="Deshpande S."/>
            <person name="Nolan M."/>
            <person name="Lucas S."/>
            <person name="Tice H."/>
            <person name="Cheng J.F."/>
            <person name="Han C."/>
            <person name="Detter J.C."/>
            <person name="Woyke T."/>
            <person name="Goodwin L."/>
            <person name="Pitluck S."/>
            <person name="Held B."/>
            <person name="Brettin T."/>
            <person name="Tapia R."/>
            <person name="Ivanova N."/>
            <person name="Mikhailova N."/>
            <person name="Pati A."/>
            <person name="Liolios K."/>
            <person name="Chen A."/>
            <person name="Palaniappan K."/>
            <person name="Land M."/>
            <person name="Hauser L."/>
            <person name="Chang Y.J."/>
            <person name="Jeffries C.D."/>
            <person name="Rohde M."/>
            <person name="Goker M."/>
            <person name="Bristow J."/>
            <person name="Eisen J.A."/>
            <person name="Markowitz V."/>
            <person name="Hugenholtz P."/>
            <person name="Klenk H.P."/>
            <person name="Kyrpides N.C."/>
        </authorList>
    </citation>
    <scope>NUCLEOTIDE SEQUENCE [LARGE SCALE GENOMIC DNA]</scope>
    <source>
        <strain evidence="3">DSM 45221 / IAM 15411 / JCM 23193 / KCTC 12865</strain>
    </source>
</reference>
<dbReference type="RefSeq" id="WP_013042209.1">
    <property type="nucleotide sequence ID" value="NC_014008.1"/>
</dbReference>
<feature type="active site" description="Proton donor" evidence="1">
    <location>
        <position position="176"/>
    </location>
</feature>
<feature type="binding site" evidence="1">
    <location>
        <position position="218"/>
    </location>
    <ligand>
        <name>a divalent metal cation</name>
        <dbReference type="ChEBI" id="CHEBI:60240"/>
    </ligand>
</feature>
<dbReference type="HOGENOM" id="CLU_653555_0_0_0"/>
<dbReference type="EC" id="5.1.2.7" evidence="1"/>